<proteinExistence type="predicted"/>
<evidence type="ECO:0000256" key="4">
    <source>
        <dbReference type="ARBA" id="ARBA00023002"/>
    </source>
</evidence>
<evidence type="ECO:0000313" key="8">
    <source>
        <dbReference type="Proteomes" id="UP000217465"/>
    </source>
</evidence>
<name>A0A854WT05_9STRE</name>
<keyword evidence="5" id="KW-0676">Redox-active center</keyword>
<dbReference type="EMBL" id="NSGR01000001">
    <property type="protein sequence ID" value="PCH14465.1"/>
    <property type="molecule type" value="Genomic_DNA"/>
</dbReference>
<organism evidence="7 8">
    <name type="scientific">Streptococcus parauberis</name>
    <dbReference type="NCBI Taxonomy" id="1348"/>
    <lineage>
        <taxon>Bacteria</taxon>
        <taxon>Bacillati</taxon>
        <taxon>Bacillota</taxon>
        <taxon>Bacilli</taxon>
        <taxon>Lactobacillales</taxon>
        <taxon>Streptococcaceae</taxon>
        <taxon>Streptococcus</taxon>
    </lineage>
</organism>
<keyword evidence="3" id="KW-0274">FAD</keyword>
<dbReference type="GO" id="GO:0016491">
    <property type="term" value="F:oxidoreductase activity"/>
    <property type="evidence" value="ECO:0007669"/>
    <property type="project" value="UniProtKB-KW"/>
</dbReference>
<dbReference type="InterPro" id="IPR016156">
    <property type="entry name" value="FAD/NAD-linked_Rdtase_dimer_sf"/>
</dbReference>
<evidence type="ECO:0000256" key="1">
    <source>
        <dbReference type="ARBA" id="ARBA00001974"/>
    </source>
</evidence>
<evidence type="ECO:0000313" key="7">
    <source>
        <dbReference type="EMBL" id="PCH14465.1"/>
    </source>
</evidence>
<dbReference type="InterPro" id="IPR036188">
    <property type="entry name" value="FAD/NAD-bd_sf"/>
</dbReference>
<comment type="caution">
    <text evidence="7">The sequence shown here is derived from an EMBL/GenBank/DDBJ whole genome shotgun (WGS) entry which is preliminary data.</text>
</comment>
<accession>A0A854WT05</accession>
<dbReference type="PANTHER" id="PTHR43429">
    <property type="entry name" value="PYRIDINE NUCLEOTIDE-DISULFIDE OXIDOREDUCTASE DOMAIN-CONTAINING"/>
    <property type="match status" value="1"/>
</dbReference>
<dbReference type="PROSITE" id="PS51257">
    <property type="entry name" value="PROKAR_LIPOPROTEIN"/>
    <property type="match status" value="1"/>
</dbReference>
<protein>
    <submittedName>
        <fullName evidence="7">Putative NADH oxidase</fullName>
    </submittedName>
</protein>
<dbReference type="PRINTS" id="PR00368">
    <property type="entry name" value="FADPNR"/>
</dbReference>
<evidence type="ECO:0000256" key="5">
    <source>
        <dbReference type="ARBA" id="ARBA00023284"/>
    </source>
</evidence>
<evidence type="ECO:0000259" key="6">
    <source>
        <dbReference type="Pfam" id="PF07992"/>
    </source>
</evidence>
<sequence length="442" mass="49755">MKKIHIIGASFAGMACARKLATLLPNYLIVIIDKEEQSEYIPNGLNELLQQKIKHLSESTWDDGSTTLPNIVRITAEVIRIHTDNKYLQLRTPDGQEKMETYQTLVCAMGATAKSNYIKGSHIEGVMTTKSFTDSKQCLELIEQKQSITIIGAGIIGLELAYSLDLAGKDVTILEATDDINFSQLDKEMIVPILENIKKSSVKIKTNARVNEIQKSDDSLTVITDTYQEFTSDMVILAVNFRPNSELLEEHQLCHFDRTVKVNDQFQTPIKDIYAIGDLIALNLTTINGPYYNPLINKAIKTGEKLAYHLAGIRIPKIEITKVMGSYYFGYYVSSVGLTEEEGSLYHDLVSLIYKTEIKNQDNSTIWIKLIAQKESGILMGAQIISRENHFLLTNQLSQALQHKLKDVELAFQDFIYSSGKTTLAYTLHQAMLALFEKRSLK</sequence>
<reference evidence="7 8" key="1">
    <citation type="submission" date="2016-06" db="EMBL/GenBank/DDBJ databases">
        <authorList>
            <person name="Haines A.N."/>
            <person name="Council K.R."/>
        </authorList>
    </citation>
    <scope>NUCLEOTIDE SEQUENCE [LARGE SCALE GENOMIC DNA]</scope>
    <source>
        <strain evidence="7 8">SP158-29</strain>
    </source>
</reference>
<dbReference type="InterPro" id="IPR050260">
    <property type="entry name" value="FAD-bd_OxRdtase"/>
</dbReference>
<dbReference type="Proteomes" id="UP000217465">
    <property type="component" value="Unassembled WGS sequence"/>
</dbReference>
<dbReference type="PRINTS" id="PR00411">
    <property type="entry name" value="PNDRDTASEI"/>
</dbReference>
<evidence type="ECO:0000256" key="2">
    <source>
        <dbReference type="ARBA" id="ARBA00022630"/>
    </source>
</evidence>
<gene>
    <name evidence="7" type="ORF">A9Y57_00049</name>
</gene>
<dbReference type="InterPro" id="IPR023753">
    <property type="entry name" value="FAD/NAD-binding_dom"/>
</dbReference>
<dbReference type="Pfam" id="PF07992">
    <property type="entry name" value="Pyr_redox_2"/>
    <property type="match status" value="1"/>
</dbReference>
<dbReference type="PANTHER" id="PTHR43429:SF1">
    <property type="entry name" value="NAD(P)H SULFUR OXIDOREDUCTASE (COA-DEPENDENT)"/>
    <property type="match status" value="1"/>
</dbReference>
<feature type="domain" description="FAD/NAD(P)-binding" evidence="6">
    <location>
        <begin position="3"/>
        <end position="280"/>
    </location>
</feature>
<dbReference type="Gene3D" id="3.50.50.60">
    <property type="entry name" value="FAD/NAD(P)-binding domain"/>
    <property type="match status" value="2"/>
</dbReference>
<dbReference type="Gene3D" id="3.30.390.30">
    <property type="match status" value="1"/>
</dbReference>
<dbReference type="RefSeq" id="WP_096633183.1">
    <property type="nucleotide sequence ID" value="NZ_NSGR01000001.1"/>
</dbReference>
<keyword evidence="4" id="KW-0560">Oxidoreductase</keyword>
<dbReference type="SUPFAM" id="SSF51905">
    <property type="entry name" value="FAD/NAD(P)-binding domain"/>
    <property type="match status" value="1"/>
</dbReference>
<evidence type="ECO:0000256" key="3">
    <source>
        <dbReference type="ARBA" id="ARBA00022827"/>
    </source>
</evidence>
<comment type="cofactor">
    <cofactor evidence="1">
        <name>FAD</name>
        <dbReference type="ChEBI" id="CHEBI:57692"/>
    </cofactor>
</comment>
<dbReference type="AlphaFoldDB" id="A0A854WT05"/>
<keyword evidence="2" id="KW-0285">Flavoprotein</keyword>
<dbReference type="SUPFAM" id="SSF55424">
    <property type="entry name" value="FAD/NAD-linked reductases, dimerisation (C-terminal) domain"/>
    <property type="match status" value="1"/>
</dbReference>